<name>A0A917LA24_9ACTN</name>
<dbReference type="Proteomes" id="UP000657574">
    <property type="component" value="Unassembled WGS sequence"/>
</dbReference>
<dbReference type="AlphaFoldDB" id="A0A917LA24"/>
<dbReference type="RefSeq" id="WP_189315790.1">
    <property type="nucleotide sequence ID" value="NZ_BMQA01000043.1"/>
</dbReference>
<evidence type="ECO:0000256" key="1">
    <source>
        <dbReference type="SAM" id="MobiDB-lite"/>
    </source>
</evidence>
<dbReference type="EMBL" id="BMQA01000043">
    <property type="protein sequence ID" value="GGJ52951.1"/>
    <property type="molecule type" value="Genomic_DNA"/>
</dbReference>
<evidence type="ECO:0000313" key="3">
    <source>
        <dbReference type="Proteomes" id="UP000657574"/>
    </source>
</evidence>
<organism evidence="2 3">
    <name type="scientific">Streptomyces brasiliensis</name>
    <dbReference type="NCBI Taxonomy" id="1954"/>
    <lineage>
        <taxon>Bacteria</taxon>
        <taxon>Bacillati</taxon>
        <taxon>Actinomycetota</taxon>
        <taxon>Actinomycetes</taxon>
        <taxon>Kitasatosporales</taxon>
        <taxon>Streptomycetaceae</taxon>
        <taxon>Streptomyces</taxon>
    </lineage>
</organism>
<comment type="caution">
    <text evidence="2">The sequence shown here is derived from an EMBL/GenBank/DDBJ whole genome shotgun (WGS) entry which is preliminary data.</text>
</comment>
<sequence>MNEAPLSDPDEAQVQAAVAAVETTDGLVPREAFPALQSDALRAVVARRLAALGRVLLIREHPGTKGFTSGYDDSVAERLAAEGIGVLPPVERAVLVLVLLRTVAAPRARGVHGSASWLTDGPGTSVEELYANPHFTYEQLRPAVRRLKARRLLREGFHRTLLPGPALLRLTDAQSARLWEDLVLVTRPDSMYARAIRRRRREQPHPGRGPGPSHETAP</sequence>
<reference evidence="2" key="2">
    <citation type="submission" date="2020-09" db="EMBL/GenBank/DDBJ databases">
        <authorList>
            <person name="Sun Q."/>
            <person name="Ohkuma M."/>
        </authorList>
    </citation>
    <scope>NUCLEOTIDE SEQUENCE</scope>
    <source>
        <strain evidence="2">JCM 3086</strain>
    </source>
</reference>
<proteinExistence type="predicted"/>
<keyword evidence="3" id="KW-1185">Reference proteome</keyword>
<evidence type="ECO:0000313" key="2">
    <source>
        <dbReference type="EMBL" id="GGJ52951.1"/>
    </source>
</evidence>
<gene>
    <name evidence="2" type="ORF">GCM10010121_074700</name>
</gene>
<accession>A0A917LA24</accession>
<protein>
    <submittedName>
        <fullName evidence="2">Uncharacterized protein</fullName>
    </submittedName>
</protein>
<feature type="region of interest" description="Disordered" evidence="1">
    <location>
        <begin position="194"/>
        <end position="218"/>
    </location>
</feature>
<reference evidence="2" key="1">
    <citation type="journal article" date="2014" name="Int. J. Syst. Evol. Microbiol.">
        <title>Complete genome sequence of Corynebacterium casei LMG S-19264T (=DSM 44701T), isolated from a smear-ripened cheese.</title>
        <authorList>
            <consortium name="US DOE Joint Genome Institute (JGI-PGF)"/>
            <person name="Walter F."/>
            <person name="Albersmeier A."/>
            <person name="Kalinowski J."/>
            <person name="Ruckert C."/>
        </authorList>
    </citation>
    <scope>NUCLEOTIDE SEQUENCE</scope>
    <source>
        <strain evidence="2">JCM 3086</strain>
    </source>
</reference>